<accession>A0ABX5WT70</accession>
<dbReference type="InterPro" id="IPR002168">
    <property type="entry name" value="Lipase_GDXG_HIS_AS"/>
</dbReference>
<evidence type="ECO:0000313" key="5">
    <source>
        <dbReference type="Proteomes" id="UP000315947"/>
    </source>
</evidence>
<name>A0ABX5WT70_9GAMM</name>
<sequence length="341" mass="37748">MNSTTIAADFYVPSTISAEGQAFLSKTFSHEIRNASVIPSELDSEGWKQLQDLSNEQVKSFNDSVVSLYQPHIEEMMLEGVRILDIKPQNWQDNAKVLVYIHGGAYVAYNPESTLASSVPVAADTGTRVISVDYTLAPHAQYDIIIDQVLSVFKGLKKLGYKMSDIAVYGDSAGGGLAASSILKMRDLGEELPAALVLWSPWADITETGDTYHTLKDADPLYLYELLLKPSADAYADIKDQKHPYVSPVYGDYSKPFPPTLIQAGTKEIFLSNAVRLYQQIDSQGGEVKLDIYEGMWHVFQAFSYYIPEAQLARKKMAKFISGKFTASEKSADNTSPTINR</sequence>
<dbReference type="InterPro" id="IPR050300">
    <property type="entry name" value="GDXG_lipolytic_enzyme"/>
</dbReference>
<evidence type="ECO:0000256" key="1">
    <source>
        <dbReference type="ARBA" id="ARBA00010515"/>
    </source>
</evidence>
<dbReference type="PROSITE" id="PS01173">
    <property type="entry name" value="LIPASE_GDXG_HIS"/>
    <property type="match status" value="1"/>
</dbReference>
<dbReference type="Proteomes" id="UP000315947">
    <property type="component" value="Chromosome"/>
</dbReference>
<dbReference type="RefSeq" id="WP_144044678.1">
    <property type="nucleotide sequence ID" value="NZ_CP041614.1"/>
</dbReference>
<dbReference type="PANTHER" id="PTHR48081">
    <property type="entry name" value="AB HYDROLASE SUPERFAMILY PROTEIN C4A8.06C"/>
    <property type="match status" value="1"/>
</dbReference>
<dbReference type="InterPro" id="IPR013094">
    <property type="entry name" value="AB_hydrolase_3"/>
</dbReference>
<protein>
    <submittedName>
        <fullName evidence="4">Alpha/beta hydrolase</fullName>
    </submittedName>
</protein>
<dbReference type="InterPro" id="IPR029058">
    <property type="entry name" value="AB_hydrolase_fold"/>
</dbReference>
<evidence type="ECO:0000259" key="3">
    <source>
        <dbReference type="Pfam" id="PF07859"/>
    </source>
</evidence>
<evidence type="ECO:0000313" key="4">
    <source>
        <dbReference type="EMBL" id="QDO82287.1"/>
    </source>
</evidence>
<reference evidence="4 5" key="1">
    <citation type="submission" date="2019-07" db="EMBL/GenBank/DDBJ databases">
        <title>Shewanella sp. YLB-06 whole genomic sequence.</title>
        <authorList>
            <person name="Yu L."/>
        </authorList>
    </citation>
    <scope>NUCLEOTIDE SEQUENCE [LARGE SCALE GENOMIC DNA]</scope>
    <source>
        <strain evidence="4 5">YLB-06</strain>
    </source>
</reference>
<dbReference type="PANTHER" id="PTHR48081:SF30">
    <property type="entry name" value="ACETYL-HYDROLASE LIPR-RELATED"/>
    <property type="match status" value="1"/>
</dbReference>
<dbReference type="SUPFAM" id="SSF53474">
    <property type="entry name" value="alpha/beta-Hydrolases"/>
    <property type="match status" value="1"/>
</dbReference>
<dbReference type="Gene3D" id="3.40.50.1820">
    <property type="entry name" value="alpha/beta hydrolase"/>
    <property type="match status" value="1"/>
</dbReference>
<comment type="similarity">
    <text evidence="1">Belongs to the 'GDXG' lipolytic enzyme family.</text>
</comment>
<proteinExistence type="inferred from homology"/>
<evidence type="ECO:0000256" key="2">
    <source>
        <dbReference type="ARBA" id="ARBA00022801"/>
    </source>
</evidence>
<organism evidence="4 5">
    <name type="scientific">Shewanella psychropiezotolerans</name>
    <dbReference type="NCBI Taxonomy" id="2593655"/>
    <lineage>
        <taxon>Bacteria</taxon>
        <taxon>Pseudomonadati</taxon>
        <taxon>Pseudomonadota</taxon>
        <taxon>Gammaproteobacteria</taxon>
        <taxon>Alteromonadales</taxon>
        <taxon>Shewanellaceae</taxon>
        <taxon>Shewanella</taxon>
    </lineage>
</organism>
<dbReference type="GO" id="GO:0016787">
    <property type="term" value="F:hydrolase activity"/>
    <property type="evidence" value="ECO:0007669"/>
    <property type="project" value="UniProtKB-KW"/>
</dbReference>
<dbReference type="EMBL" id="CP041614">
    <property type="protein sequence ID" value="QDO82287.1"/>
    <property type="molecule type" value="Genomic_DNA"/>
</dbReference>
<gene>
    <name evidence="4" type="ORF">FM037_02315</name>
</gene>
<feature type="domain" description="Alpha/beta hydrolase fold-3" evidence="3">
    <location>
        <begin position="98"/>
        <end position="301"/>
    </location>
</feature>
<dbReference type="Pfam" id="PF07859">
    <property type="entry name" value="Abhydrolase_3"/>
    <property type="match status" value="1"/>
</dbReference>
<keyword evidence="5" id="KW-1185">Reference proteome</keyword>
<keyword evidence="2 4" id="KW-0378">Hydrolase</keyword>